<sequence>MGILTLVLVWTHLLFCSISLSLPSASNTTDLDQVLNGGSPAEDCRVFHPAQLSSNASDAQGNSSTTQPQTFCFGSSVRPQYFLSRLHGYEWLLADKRYHKAQMYFDMYVESSLGSPRRDDVDEAIKMLEAFPKKDNHLYAYSQDALYRGECDTIAIYNSAGLGFCAPWKKQDRHPNYPRSAAAPDLDVLFMANRFRTFLEYLKGDKIVKGRVGGLMRMLISAQTFPTFAKYQSTCRARCSSSLSFGMVSFLTRVLWIYCYLCFLPFSFSASSNLTDPAPPSEHTSPDDDCRVFEPLFLSNDTLHASFDTPTLPQTICKTSLLRTQYFLTRLHGYDGLLADKRYKNAQTYFDLYISSSSSSPHRSDVNKAIKYLESSKNRVIPQAALYRGKCYFITAYNTAGLGVCAPWGRQRHANYPLQQYAPQLDVRFFADRFRTFLEYLQGDKVVKGRVEGWMRLRMPRWKGYIKLEGGGAMWLYDLVIFYPSR</sequence>
<gene>
    <name evidence="2" type="ORF">BJ508DRAFT_367480</name>
</gene>
<dbReference type="AlphaFoldDB" id="A0A3N4HII0"/>
<accession>A0A3N4HII0</accession>
<proteinExistence type="predicted"/>
<dbReference type="EMBL" id="ML119884">
    <property type="protein sequence ID" value="RPA72031.1"/>
    <property type="molecule type" value="Genomic_DNA"/>
</dbReference>
<feature type="chain" id="PRO_5018056891" evidence="1">
    <location>
        <begin position="22"/>
        <end position="486"/>
    </location>
</feature>
<protein>
    <submittedName>
        <fullName evidence="2">Uncharacterized protein</fullName>
    </submittedName>
</protein>
<name>A0A3N4HII0_ASCIM</name>
<dbReference type="Proteomes" id="UP000275078">
    <property type="component" value="Unassembled WGS sequence"/>
</dbReference>
<evidence type="ECO:0000313" key="3">
    <source>
        <dbReference type="Proteomes" id="UP000275078"/>
    </source>
</evidence>
<organism evidence="2 3">
    <name type="scientific">Ascobolus immersus RN42</name>
    <dbReference type="NCBI Taxonomy" id="1160509"/>
    <lineage>
        <taxon>Eukaryota</taxon>
        <taxon>Fungi</taxon>
        <taxon>Dikarya</taxon>
        <taxon>Ascomycota</taxon>
        <taxon>Pezizomycotina</taxon>
        <taxon>Pezizomycetes</taxon>
        <taxon>Pezizales</taxon>
        <taxon>Ascobolaceae</taxon>
        <taxon>Ascobolus</taxon>
    </lineage>
</organism>
<keyword evidence="1" id="KW-0732">Signal</keyword>
<keyword evidence="3" id="KW-1185">Reference proteome</keyword>
<evidence type="ECO:0000256" key="1">
    <source>
        <dbReference type="SAM" id="SignalP"/>
    </source>
</evidence>
<evidence type="ECO:0000313" key="2">
    <source>
        <dbReference type="EMBL" id="RPA72031.1"/>
    </source>
</evidence>
<reference evidence="2 3" key="1">
    <citation type="journal article" date="2018" name="Nat. Ecol. Evol.">
        <title>Pezizomycetes genomes reveal the molecular basis of ectomycorrhizal truffle lifestyle.</title>
        <authorList>
            <person name="Murat C."/>
            <person name="Payen T."/>
            <person name="Noel B."/>
            <person name="Kuo A."/>
            <person name="Morin E."/>
            <person name="Chen J."/>
            <person name="Kohler A."/>
            <person name="Krizsan K."/>
            <person name="Balestrini R."/>
            <person name="Da Silva C."/>
            <person name="Montanini B."/>
            <person name="Hainaut M."/>
            <person name="Levati E."/>
            <person name="Barry K.W."/>
            <person name="Belfiori B."/>
            <person name="Cichocki N."/>
            <person name="Clum A."/>
            <person name="Dockter R.B."/>
            <person name="Fauchery L."/>
            <person name="Guy J."/>
            <person name="Iotti M."/>
            <person name="Le Tacon F."/>
            <person name="Lindquist E.A."/>
            <person name="Lipzen A."/>
            <person name="Malagnac F."/>
            <person name="Mello A."/>
            <person name="Molinier V."/>
            <person name="Miyauchi S."/>
            <person name="Poulain J."/>
            <person name="Riccioni C."/>
            <person name="Rubini A."/>
            <person name="Sitrit Y."/>
            <person name="Splivallo R."/>
            <person name="Traeger S."/>
            <person name="Wang M."/>
            <person name="Zifcakova L."/>
            <person name="Wipf D."/>
            <person name="Zambonelli A."/>
            <person name="Paolocci F."/>
            <person name="Nowrousian M."/>
            <person name="Ottonello S."/>
            <person name="Baldrian P."/>
            <person name="Spatafora J.W."/>
            <person name="Henrissat B."/>
            <person name="Nagy L.G."/>
            <person name="Aury J.M."/>
            <person name="Wincker P."/>
            <person name="Grigoriev I.V."/>
            <person name="Bonfante P."/>
            <person name="Martin F.M."/>
        </authorList>
    </citation>
    <scope>NUCLEOTIDE SEQUENCE [LARGE SCALE GENOMIC DNA]</scope>
    <source>
        <strain evidence="2 3">RN42</strain>
    </source>
</reference>
<feature type="signal peptide" evidence="1">
    <location>
        <begin position="1"/>
        <end position="21"/>
    </location>
</feature>